<gene>
    <name evidence="2" type="ORF">GCM10009433_07700</name>
</gene>
<evidence type="ECO:0000313" key="3">
    <source>
        <dbReference type="Proteomes" id="UP001500185"/>
    </source>
</evidence>
<dbReference type="PROSITE" id="PS51257">
    <property type="entry name" value="PROKAR_LIPOPROTEIN"/>
    <property type="match status" value="1"/>
</dbReference>
<comment type="caution">
    <text evidence="2">The sequence shown here is derived from an EMBL/GenBank/DDBJ whole genome shotgun (WGS) entry which is preliminary data.</text>
</comment>
<dbReference type="Proteomes" id="UP001500185">
    <property type="component" value="Unassembled WGS sequence"/>
</dbReference>
<protein>
    <submittedName>
        <fullName evidence="2">Uncharacterized protein</fullName>
    </submittedName>
</protein>
<keyword evidence="1" id="KW-0732">Signal</keyword>
<dbReference type="EMBL" id="BAAAGG010000005">
    <property type="protein sequence ID" value="GAA0754270.1"/>
    <property type="molecule type" value="Genomic_DNA"/>
</dbReference>
<accession>A0ABN1K489</accession>
<name>A0ABN1K489_9FLAO</name>
<keyword evidence="3" id="KW-1185">Reference proteome</keyword>
<evidence type="ECO:0000313" key="2">
    <source>
        <dbReference type="EMBL" id="GAA0754270.1"/>
    </source>
</evidence>
<organism evidence="2 3">
    <name type="scientific">Psychroflexus lacisalsi</name>
    <dbReference type="NCBI Taxonomy" id="503928"/>
    <lineage>
        <taxon>Bacteria</taxon>
        <taxon>Pseudomonadati</taxon>
        <taxon>Bacteroidota</taxon>
        <taxon>Flavobacteriia</taxon>
        <taxon>Flavobacteriales</taxon>
        <taxon>Flavobacteriaceae</taxon>
        <taxon>Psychroflexus</taxon>
    </lineage>
</organism>
<evidence type="ECO:0000256" key="1">
    <source>
        <dbReference type="SAM" id="SignalP"/>
    </source>
</evidence>
<reference evidence="3" key="1">
    <citation type="journal article" date="2019" name="Int. J. Syst. Evol. Microbiol.">
        <title>The Global Catalogue of Microorganisms (GCM) 10K type strain sequencing project: providing services to taxonomists for standard genome sequencing and annotation.</title>
        <authorList>
            <consortium name="The Broad Institute Genomics Platform"/>
            <consortium name="The Broad Institute Genome Sequencing Center for Infectious Disease"/>
            <person name="Wu L."/>
            <person name="Ma J."/>
        </authorList>
    </citation>
    <scope>NUCLEOTIDE SEQUENCE [LARGE SCALE GENOMIC DNA]</scope>
    <source>
        <strain evidence="3">JCM 16231</strain>
    </source>
</reference>
<dbReference type="RefSeq" id="WP_224453316.1">
    <property type="nucleotide sequence ID" value="NZ_BAAAGG010000005.1"/>
</dbReference>
<sequence length="135" mass="15256">MNTKLKFIMLLMVILSSCSETLEFPVSKVTPGADITAEIKEQDDPNYLVTLEAKNLAAPERLQNPKNIYVIWVVSEKGTVRNTGHFNPKNESTSTFKASFPYQPVEIFITAEDEESTCLPYGIEITRLNLNKEKK</sequence>
<proteinExistence type="predicted"/>
<feature type="chain" id="PRO_5046215890" evidence="1">
    <location>
        <begin position="23"/>
        <end position="135"/>
    </location>
</feature>
<feature type="signal peptide" evidence="1">
    <location>
        <begin position="1"/>
        <end position="22"/>
    </location>
</feature>